<reference evidence="2" key="1">
    <citation type="journal article" date="2021" name="Proc. Natl. Acad. Sci. U.S.A.">
        <title>Three genomes in the algal genus Volvox reveal the fate of a haploid sex-determining region after a transition to homothallism.</title>
        <authorList>
            <person name="Yamamoto K."/>
            <person name="Hamaji T."/>
            <person name="Kawai-Toyooka H."/>
            <person name="Matsuzaki R."/>
            <person name="Takahashi F."/>
            <person name="Nishimura Y."/>
            <person name="Kawachi M."/>
            <person name="Noguchi H."/>
            <person name="Minakuchi Y."/>
            <person name="Umen J.G."/>
            <person name="Toyoda A."/>
            <person name="Nozaki H."/>
        </authorList>
    </citation>
    <scope>NUCLEOTIDE SEQUENCE</scope>
    <source>
        <strain evidence="2">NIES-3780</strain>
    </source>
</reference>
<feature type="compositionally biased region" description="Gly residues" evidence="1">
    <location>
        <begin position="1"/>
        <end position="11"/>
    </location>
</feature>
<sequence length="127" mass="12962">PQGPMDGGTGGSASRRSGAAVRSGTAISPLVVRTVTPPQRYTIRGPPMAQFEWDQPMQLCLTGGMLLLRCLQFHVAPGQLAWPGMFAFRLGDLLSGLTLGRCSDAAGPTAAQEPTRAAAAAAAAAAG</sequence>
<feature type="non-terminal residue" evidence="2">
    <location>
        <position position="1"/>
    </location>
</feature>
<proteinExistence type="predicted"/>
<evidence type="ECO:0000313" key="2">
    <source>
        <dbReference type="EMBL" id="GIL48750.1"/>
    </source>
</evidence>
<dbReference type="Proteomes" id="UP000747399">
    <property type="component" value="Unassembled WGS sequence"/>
</dbReference>
<feature type="non-terminal residue" evidence="2">
    <location>
        <position position="127"/>
    </location>
</feature>
<accession>A0A8J4AVJ1</accession>
<feature type="compositionally biased region" description="Low complexity" evidence="1">
    <location>
        <begin position="12"/>
        <end position="25"/>
    </location>
</feature>
<protein>
    <submittedName>
        <fullName evidence="2">Uncharacterized protein</fullName>
    </submittedName>
</protein>
<evidence type="ECO:0000313" key="3">
    <source>
        <dbReference type="Proteomes" id="UP000747399"/>
    </source>
</evidence>
<keyword evidence="3" id="KW-1185">Reference proteome</keyword>
<comment type="caution">
    <text evidence="2">The sequence shown here is derived from an EMBL/GenBank/DDBJ whole genome shotgun (WGS) entry which is preliminary data.</text>
</comment>
<feature type="region of interest" description="Disordered" evidence="1">
    <location>
        <begin position="1"/>
        <end position="25"/>
    </location>
</feature>
<gene>
    <name evidence="2" type="ORF">Vafri_5202</name>
</gene>
<name>A0A8J4AVJ1_9CHLO</name>
<evidence type="ECO:0000256" key="1">
    <source>
        <dbReference type="SAM" id="MobiDB-lite"/>
    </source>
</evidence>
<organism evidence="2 3">
    <name type="scientific">Volvox africanus</name>
    <dbReference type="NCBI Taxonomy" id="51714"/>
    <lineage>
        <taxon>Eukaryota</taxon>
        <taxon>Viridiplantae</taxon>
        <taxon>Chlorophyta</taxon>
        <taxon>core chlorophytes</taxon>
        <taxon>Chlorophyceae</taxon>
        <taxon>CS clade</taxon>
        <taxon>Chlamydomonadales</taxon>
        <taxon>Volvocaceae</taxon>
        <taxon>Volvox</taxon>
    </lineage>
</organism>
<dbReference type="AlphaFoldDB" id="A0A8J4AVJ1"/>
<dbReference type="EMBL" id="BNCO01000006">
    <property type="protein sequence ID" value="GIL48750.1"/>
    <property type="molecule type" value="Genomic_DNA"/>
</dbReference>